<dbReference type="Proteomes" id="UP000434044">
    <property type="component" value="Unassembled WGS sequence"/>
</dbReference>
<dbReference type="Pfam" id="PF11159">
    <property type="entry name" value="DUF2939"/>
    <property type="match status" value="1"/>
</dbReference>
<name>A0A6N8EEA7_9GAMM</name>
<dbReference type="InterPro" id="IPR021330">
    <property type="entry name" value="DUF2939"/>
</dbReference>
<dbReference type="RefSeq" id="WP_155451153.1">
    <property type="nucleotide sequence ID" value="NZ_WNKT01000045.1"/>
</dbReference>
<proteinExistence type="predicted"/>
<gene>
    <name evidence="1" type="ORF">GJ668_16090</name>
</gene>
<accession>A0A6N8EEA7</accession>
<reference evidence="1 2" key="1">
    <citation type="submission" date="2019-11" db="EMBL/GenBank/DDBJ databases">
        <title>Whole-genome sequence of the anaerobic purple sulfur bacterium Allochromatium palmeri DSM 15591.</title>
        <authorList>
            <person name="Kyndt J.A."/>
            <person name="Meyer T.E."/>
        </authorList>
    </citation>
    <scope>NUCLEOTIDE SEQUENCE [LARGE SCALE GENOMIC DNA]</scope>
    <source>
        <strain evidence="1 2">DSM 15591</strain>
    </source>
</reference>
<protein>
    <submittedName>
        <fullName evidence="1">DUF2939 domain-containing protein</fullName>
    </submittedName>
</protein>
<dbReference type="EMBL" id="WNKT01000045">
    <property type="protein sequence ID" value="MTW22592.1"/>
    <property type="molecule type" value="Genomic_DNA"/>
</dbReference>
<evidence type="ECO:0000313" key="2">
    <source>
        <dbReference type="Proteomes" id="UP000434044"/>
    </source>
</evidence>
<comment type="caution">
    <text evidence="1">The sequence shown here is derived from an EMBL/GenBank/DDBJ whole genome shotgun (WGS) entry which is preliminary data.</text>
</comment>
<dbReference type="OrthoDB" id="5767677at2"/>
<organism evidence="1 2">
    <name type="scientific">Allochromatium palmeri</name>
    <dbReference type="NCBI Taxonomy" id="231048"/>
    <lineage>
        <taxon>Bacteria</taxon>
        <taxon>Pseudomonadati</taxon>
        <taxon>Pseudomonadota</taxon>
        <taxon>Gammaproteobacteria</taxon>
        <taxon>Chromatiales</taxon>
        <taxon>Chromatiaceae</taxon>
        <taxon>Allochromatium</taxon>
    </lineage>
</organism>
<sequence length="159" mass="18068">MRFIGYLLLLLLIAYGLWPYYSLYRLDGAIVRPDTTELATLVDLPGIRANYKRRMASGVSGMLLAEDPQSVSGWIRQNIERLGDSALEQAITLDWVRETVRDSITQVTGQSPPYLIGAVDFAFFESYDRFLIRLGRLGENATHIRLSRIGTQWKITDII</sequence>
<dbReference type="AlphaFoldDB" id="A0A6N8EEA7"/>
<keyword evidence="2" id="KW-1185">Reference proteome</keyword>
<evidence type="ECO:0000313" key="1">
    <source>
        <dbReference type="EMBL" id="MTW22592.1"/>
    </source>
</evidence>